<dbReference type="Gene3D" id="1.10.10.1150">
    <property type="entry name" value="Coenzyme PQQ synthesis protein D (PqqD)"/>
    <property type="match status" value="1"/>
</dbReference>
<dbReference type="EMBL" id="MT631530">
    <property type="protein sequence ID" value="QNO53066.1"/>
    <property type="molecule type" value="Genomic_DNA"/>
</dbReference>
<evidence type="ECO:0000313" key="1">
    <source>
        <dbReference type="EMBL" id="QNO53066.1"/>
    </source>
</evidence>
<dbReference type="InterPro" id="IPR008792">
    <property type="entry name" value="PQQD"/>
</dbReference>
<dbReference type="InterPro" id="IPR041881">
    <property type="entry name" value="PqqD_sf"/>
</dbReference>
<accession>A0A7G9YYI2</accession>
<reference evidence="1" key="1">
    <citation type="submission" date="2020-06" db="EMBL/GenBank/DDBJ databases">
        <title>Unique genomic features of the anaerobic methanotrophic archaea.</title>
        <authorList>
            <person name="Chadwick G.L."/>
            <person name="Skennerton C.T."/>
            <person name="Laso-Perez R."/>
            <person name="Leu A.O."/>
            <person name="Speth D.R."/>
            <person name="Yu H."/>
            <person name="Morgan-Lang C."/>
            <person name="Hatzenpichler R."/>
            <person name="Goudeau D."/>
            <person name="Malmstrom R."/>
            <person name="Brazelton W.J."/>
            <person name="Woyke T."/>
            <person name="Hallam S.J."/>
            <person name="Tyson G.W."/>
            <person name="Wegener G."/>
            <person name="Boetius A."/>
            <person name="Orphan V."/>
        </authorList>
    </citation>
    <scope>NUCLEOTIDE SEQUENCE</scope>
</reference>
<proteinExistence type="predicted"/>
<sequence>MFSLDNYPHRSDELVWRVIEGEVVILTADGHEIHTLSKVGRAIWELADGTRNIKEIVSLICERFDVSFEVAQADVMEFAKQLVDKKILQINAEAEAGGGDGDGD</sequence>
<organism evidence="1">
    <name type="scientific">Candidatus Methanophagaceae archaeon ANME-1 ERB6</name>
    <dbReference type="NCBI Taxonomy" id="2759912"/>
    <lineage>
        <taxon>Archaea</taxon>
        <taxon>Methanobacteriati</taxon>
        <taxon>Methanobacteriota</taxon>
        <taxon>Stenosarchaea group</taxon>
        <taxon>Methanomicrobia</taxon>
        <taxon>Candidatus Methanophagales</taxon>
        <taxon>Candidatus Methanophagaceae</taxon>
    </lineage>
</organism>
<name>A0A7G9YYI2_9EURY</name>
<dbReference type="AlphaFoldDB" id="A0A7G9YYI2"/>
<dbReference type="Pfam" id="PF05402">
    <property type="entry name" value="PqqD"/>
    <property type="match status" value="1"/>
</dbReference>
<gene>
    <name evidence="1" type="primary">pqqD</name>
    <name evidence="1" type="ORF">GGECLBBC_00005</name>
</gene>
<protein>
    <submittedName>
        <fullName evidence="1">PqqA binding protein</fullName>
    </submittedName>
</protein>